<accession>A0ABU7U3L4</accession>
<dbReference type="EMBL" id="JAWJZY010000003">
    <property type="protein sequence ID" value="MEE8659093.1"/>
    <property type="molecule type" value="Genomic_DNA"/>
</dbReference>
<evidence type="ECO:0000313" key="2">
    <source>
        <dbReference type="Proteomes" id="UP001312908"/>
    </source>
</evidence>
<sequence length="51" mass="6039">MIGQKISGNISETRLVIGKYIKYVVMKRRTINFKNFIETYFAGVRKTIHKF</sequence>
<keyword evidence="2" id="KW-1185">Reference proteome</keyword>
<protein>
    <submittedName>
        <fullName evidence="1">Uncharacterized protein</fullName>
    </submittedName>
</protein>
<gene>
    <name evidence="1" type="ORF">DOFOFD_08715</name>
</gene>
<dbReference type="Proteomes" id="UP001312908">
    <property type="component" value="Unassembled WGS sequence"/>
</dbReference>
<reference evidence="1 2" key="1">
    <citation type="submission" date="2023-10" db="EMBL/GenBank/DDBJ databases">
        <title>Sorlinia euscelidii gen. nov., sp. nov., an acetic acid bacteria isolated from the gut of Euscelidius variegatus emitter.</title>
        <authorList>
            <person name="Michoud G."/>
            <person name="Marasco R."/>
            <person name="Seferji K."/>
            <person name="Gonella E."/>
            <person name="Garuglieri E."/>
            <person name="Alma A."/>
            <person name="Mapelli F."/>
            <person name="Borin S."/>
            <person name="Daffonchio D."/>
            <person name="Crotti E."/>
        </authorList>
    </citation>
    <scope>NUCLEOTIDE SEQUENCE [LARGE SCALE GENOMIC DNA]</scope>
    <source>
        <strain evidence="1 2">EV16P</strain>
    </source>
</reference>
<comment type="caution">
    <text evidence="1">The sequence shown here is derived from an EMBL/GenBank/DDBJ whole genome shotgun (WGS) entry which is preliminary data.</text>
</comment>
<name>A0ABU7U3L4_9PROT</name>
<evidence type="ECO:0000313" key="1">
    <source>
        <dbReference type="EMBL" id="MEE8659093.1"/>
    </source>
</evidence>
<proteinExistence type="predicted"/>
<organism evidence="1 2">
    <name type="scientific">Sorlinia euscelidii</name>
    <dbReference type="NCBI Taxonomy" id="3081148"/>
    <lineage>
        <taxon>Bacteria</taxon>
        <taxon>Pseudomonadati</taxon>
        <taxon>Pseudomonadota</taxon>
        <taxon>Alphaproteobacteria</taxon>
        <taxon>Acetobacterales</taxon>
        <taxon>Acetobacteraceae</taxon>
        <taxon>Sorlinia</taxon>
    </lineage>
</organism>